<keyword evidence="1" id="KW-0805">Transcription regulation</keyword>
<reference evidence="6 7" key="1">
    <citation type="journal article" date="2009" name="Stand. Genomic Sci.">
        <title>Complete genome sequence of Pedobacter heparinus type strain (HIM 762-3).</title>
        <authorList>
            <person name="Han C."/>
            <person name="Spring S."/>
            <person name="Lapidus A."/>
            <person name="Del Rio T.G."/>
            <person name="Tice H."/>
            <person name="Copeland A."/>
            <person name="Cheng J.F."/>
            <person name="Lucas S."/>
            <person name="Chen F."/>
            <person name="Nolan M."/>
            <person name="Bruce D."/>
            <person name="Goodwin L."/>
            <person name="Pitluck S."/>
            <person name="Ivanova N."/>
            <person name="Mavromatis K."/>
            <person name="Mikhailova N."/>
            <person name="Pati A."/>
            <person name="Chen A."/>
            <person name="Palaniappan K."/>
            <person name="Land M."/>
            <person name="Hauser L."/>
            <person name="Chang Y.J."/>
            <person name="Jeffries C.C."/>
            <person name="Saunders E."/>
            <person name="Chertkov O."/>
            <person name="Brettin T."/>
            <person name="Goker M."/>
            <person name="Rohde M."/>
            <person name="Bristow J."/>
            <person name="Eisen J.A."/>
            <person name="Markowitz V."/>
            <person name="Hugenholtz P."/>
            <person name="Kyrpides N.C."/>
            <person name="Klenk H.P."/>
            <person name="Detter J.C."/>
        </authorList>
    </citation>
    <scope>NUCLEOTIDE SEQUENCE [LARGE SCALE GENOMIC DNA]</scope>
    <source>
        <strain evidence="7">ATCC 13125 / DSM 2366 / CIP 104194 / JCM 7457 / NBRC 12017 / NCIMB 9290 / NRRL B-14731 / HIM 762-3</strain>
    </source>
</reference>
<evidence type="ECO:0000313" key="7">
    <source>
        <dbReference type="Proteomes" id="UP000000852"/>
    </source>
</evidence>
<dbReference type="RefSeq" id="WP_012781622.1">
    <property type="nucleotide sequence ID" value="NC_013061.1"/>
</dbReference>
<dbReference type="Gene3D" id="1.10.601.10">
    <property type="entry name" value="RNA Polymerase Primary Sigma Factor"/>
    <property type="match status" value="1"/>
</dbReference>
<keyword evidence="2" id="KW-0731">Sigma factor</keyword>
<dbReference type="InterPro" id="IPR007630">
    <property type="entry name" value="RNA_pol_sigma70_r4"/>
</dbReference>
<dbReference type="SUPFAM" id="SSF88659">
    <property type="entry name" value="Sigma3 and sigma4 domains of RNA polymerase sigma factors"/>
    <property type="match status" value="2"/>
</dbReference>
<evidence type="ECO:0000256" key="4">
    <source>
        <dbReference type="ARBA" id="ARBA00023163"/>
    </source>
</evidence>
<dbReference type="InterPro" id="IPR036388">
    <property type="entry name" value="WH-like_DNA-bd_sf"/>
</dbReference>
<dbReference type="Proteomes" id="UP000000852">
    <property type="component" value="Chromosome"/>
</dbReference>
<dbReference type="KEGG" id="phe:Phep_1464"/>
<dbReference type="Gene3D" id="1.20.120.1810">
    <property type="match status" value="1"/>
</dbReference>
<dbReference type="Pfam" id="PF04545">
    <property type="entry name" value="Sigma70_r4"/>
    <property type="match status" value="1"/>
</dbReference>
<dbReference type="STRING" id="485917.Phep_1464"/>
<sequence>MKEIRIERSITNRSQDSLARYLQEISKYPLLDAEEEIVLGKRIKEGDWDALQRLVSSNLRFVVTVAKKYESPDLSLADLISDGNIGLIKAAERFDEKRGFKFISYAVWWIRQSILQGMNTSKRMVHLPMSQISGIRQVKRSEIKLEQELQRIPCREELAGFMKTAEEVVYDYLYISGSQVSLDAPTEGQDGVLIPCIVQYDKGPAPDASLERESLEKDVQRMMDILSPRERSILFLAYGMGNNRPLQNDDISTLLGLSTETIRRSKNKALDRLRGLKEIKMMRRYL</sequence>
<dbReference type="GO" id="GO:0006352">
    <property type="term" value="P:DNA-templated transcription initiation"/>
    <property type="evidence" value="ECO:0007669"/>
    <property type="project" value="InterPro"/>
</dbReference>
<organism evidence="6 7">
    <name type="scientific">Pedobacter heparinus (strain ATCC 13125 / DSM 2366 / CIP 104194 / JCM 7457 / NBRC 12017 / NCIMB 9290 / NRRL B-14731 / HIM 762-3)</name>
    <dbReference type="NCBI Taxonomy" id="485917"/>
    <lineage>
        <taxon>Bacteria</taxon>
        <taxon>Pseudomonadati</taxon>
        <taxon>Bacteroidota</taxon>
        <taxon>Sphingobacteriia</taxon>
        <taxon>Sphingobacteriales</taxon>
        <taxon>Sphingobacteriaceae</taxon>
        <taxon>Pedobacter</taxon>
    </lineage>
</organism>
<dbReference type="NCBIfam" id="TIGR02937">
    <property type="entry name" value="sigma70-ECF"/>
    <property type="match status" value="1"/>
</dbReference>
<keyword evidence="7" id="KW-1185">Reference proteome</keyword>
<evidence type="ECO:0000256" key="1">
    <source>
        <dbReference type="ARBA" id="ARBA00023015"/>
    </source>
</evidence>
<dbReference type="Pfam" id="PF04542">
    <property type="entry name" value="Sigma70_r2"/>
    <property type="match status" value="1"/>
</dbReference>
<dbReference type="Gene3D" id="1.10.10.10">
    <property type="entry name" value="Winged helix-like DNA-binding domain superfamily/Winged helix DNA-binding domain"/>
    <property type="match status" value="2"/>
</dbReference>
<accession>C6XTP2</accession>
<keyword evidence="3" id="KW-0238">DNA-binding</keyword>
<dbReference type="HOGENOM" id="CLU_014793_3_5_10"/>
<dbReference type="eggNOG" id="COG0568">
    <property type="taxonomic scope" value="Bacteria"/>
</dbReference>
<name>C6XTP2_PEDHD</name>
<evidence type="ECO:0000259" key="5">
    <source>
        <dbReference type="PROSITE" id="PS00715"/>
    </source>
</evidence>
<dbReference type="Pfam" id="PF00140">
    <property type="entry name" value="Sigma70_r1_2"/>
    <property type="match status" value="1"/>
</dbReference>
<evidence type="ECO:0000256" key="2">
    <source>
        <dbReference type="ARBA" id="ARBA00023082"/>
    </source>
</evidence>
<dbReference type="GO" id="GO:0003677">
    <property type="term" value="F:DNA binding"/>
    <property type="evidence" value="ECO:0007669"/>
    <property type="project" value="UniProtKB-KW"/>
</dbReference>
<dbReference type="EMBL" id="CP001681">
    <property type="protein sequence ID" value="ACU03678.1"/>
    <property type="molecule type" value="Genomic_DNA"/>
</dbReference>
<dbReference type="PANTHER" id="PTHR30603:SF47">
    <property type="entry name" value="RNA POLYMERASE SIGMA FACTOR SIGD, CHLOROPLASTIC"/>
    <property type="match status" value="1"/>
</dbReference>
<protein>
    <submittedName>
        <fullName evidence="6">RNA polymerase sigma factor, sigma-70 family</fullName>
    </submittedName>
</protein>
<dbReference type="GO" id="GO:0016987">
    <property type="term" value="F:sigma factor activity"/>
    <property type="evidence" value="ECO:0007669"/>
    <property type="project" value="UniProtKB-KW"/>
</dbReference>
<dbReference type="InterPro" id="IPR014284">
    <property type="entry name" value="RNA_pol_sigma-70_dom"/>
</dbReference>
<dbReference type="InterPro" id="IPR050239">
    <property type="entry name" value="Sigma-70_RNA_pol_init_factors"/>
</dbReference>
<dbReference type="InterPro" id="IPR000943">
    <property type="entry name" value="RNA_pol_sigma70"/>
</dbReference>
<evidence type="ECO:0000256" key="3">
    <source>
        <dbReference type="ARBA" id="ARBA00023125"/>
    </source>
</evidence>
<dbReference type="PANTHER" id="PTHR30603">
    <property type="entry name" value="RNA POLYMERASE SIGMA FACTOR RPO"/>
    <property type="match status" value="1"/>
</dbReference>
<dbReference type="InterPro" id="IPR013324">
    <property type="entry name" value="RNA_pol_sigma_r3/r4-like"/>
</dbReference>
<dbReference type="AlphaFoldDB" id="C6XTP2"/>
<dbReference type="OrthoDB" id="743114at2"/>
<evidence type="ECO:0000313" key="6">
    <source>
        <dbReference type="EMBL" id="ACU03678.1"/>
    </source>
</evidence>
<dbReference type="SUPFAM" id="SSF88946">
    <property type="entry name" value="Sigma2 domain of RNA polymerase sigma factors"/>
    <property type="match status" value="1"/>
</dbReference>
<feature type="domain" description="RNA polymerase sigma-70" evidence="5">
    <location>
        <begin position="78"/>
        <end position="91"/>
    </location>
</feature>
<dbReference type="InterPro" id="IPR013325">
    <property type="entry name" value="RNA_pol_sigma_r2"/>
</dbReference>
<dbReference type="Pfam" id="PF04539">
    <property type="entry name" value="Sigma70_r3"/>
    <property type="match status" value="1"/>
</dbReference>
<gene>
    <name evidence="6" type="ordered locus">Phep_1464</name>
</gene>
<dbReference type="PRINTS" id="PR00046">
    <property type="entry name" value="SIGMA70FCT"/>
</dbReference>
<dbReference type="PROSITE" id="PS00715">
    <property type="entry name" value="SIGMA70_1"/>
    <property type="match status" value="1"/>
</dbReference>
<keyword evidence="4" id="KW-0804">Transcription</keyword>
<dbReference type="InterPro" id="IPR007624">
    <property type="entry name" value="RNA_pol_sigma70_r3"/>
</dbReference>
<proteinExistence type="predicted"/>
<dbReference type="InterPro" id="IPR009042">
    <property type="entry name" value="RNA_pol_sigma70_r1_2"/>
</dbReference>
<dbReference type="InterPro" id="IPR007627">
    <property type="entry name" value="RNA_pol_sigma70_r2"/>
</dbReference>